<sequence length="1236" mass="132857">MDTLSFSIHAELQIGSLLGGNINWPLGCVLTISGDYYLIQADLVRGEQGGPDVLQLLNTAFGCSLPEGYIKADNAGFFTFGKRRETGAGKTLKEIFPAYTLPEGIASTVVPMDNTTAFWLSVNLRAIDILDHLIEIGIPGQENQLALHALLNNTKNAADNLCEVMFSAVLPDITLLRLFTFSQLRFCLQLASEKRRAFQLEGKLSVNLFDAQYVFQGSVKSDGHQLCAEITSSHCLEKLFGGKMRGVVLARLTFCLTYVYKDAVEARNTDASLEPGESLIWLNGSVNYANLTLSGKLYLYNGSPVLAVVAIEQDFSVSKFFEQSLDISWPATLFELQLGSGSQIYYRAEKASLPACFSDDQYQKGFNILANVSLTLWKTLSFSLRLQVTKDAVVGSVALHTPIDLFIIQITGKGGTEGPEFGLAKKEQHLAMFFSGGVCFFGHYCGDIDVSCTRSRAGKLNVKGNITVNAKVFRNLIPRQVTLGFSYNRDDGFSVTGWPDFDFSHACIDFAKEIKKWANSARGDICSKIPGFINEKLLHTTFRLRPSFAQTSGGKMPCLCLNGHYALHMFDEEILKLDLPSVIQVELPENVSWEALPDIIGQALAGAASSLLEGIVNNSENLSKILLVLAGKEALEVAATLACRNLIDKVISNAISAAVSALIEEYGGQVTAAALGALFALIAMHTKDHPKPEPRPDPAAAPDKPEHLLAGVRVNADGQPEIVFSWSPVALSSQYHAMLYDADNRLLAESKTADTPCLAVFPRNNAVDTTEKYVLKVLAAGNGKFSPLAHCELNRLSPPAPEDAYLEVQGLRISWSSPAGRADEFQLKICSGTSEHTVSTAEPYYVFNPDLPEYGDTDYRFSVRALSSLSNLSSAFSREIHRTRIPACTLSDVSLQGEKVLVTWQAPAQASHSHLQLRARRGEKRWSARVTAPEQTYAFPLLMEEGSGFFFARISGRVADASGALPALWSGEWRVFRSLLDLAAIARSRRKSAVECGLFLLHDRPAAKLSALACCLAGAGYPVTETAPALRSVYAAATLTETARGLFRAGYSREDADGGLTVAWPQVSRAELSAVLDAVYGPALSLEQAAAQLFTQGIRGAECGKRLSAAYPLAGSVELASAMADAGYAAAETSAGLLSARPGLSVKDLAAALQAAYGAPDTPAVLAQRAFAQGLSGAECGKQLIAAHPLTGSVELANAMAGAGYQASETLAGLVSARPDLALKDLAAALRAAYSQ</sequence>
<comment type="caution">
    <text evidence="1">The sequence shown here is derived from an EMBL/GenBank/DDBJ whole genome shotgun (WGS) entry which is preliminary data.</text>
</comment>
<dbReference type="AlphaFoldDB" id="A0A370QPZ0"/>
<proteinExistence type="predicted"/>
<dbReference type="EMBL" id="QRAP01000005">
    <property type="protein sequence ID" value="RDK90824.1"/>
    <property type="molecule type" value="Genomic_DNA"/>
</dbReference>
<name>A0A370QPZ0_9GAMM</name>
<keyword evidence="2" id="KW-1185">Reference proteome</keyword>
<dbReference type="RefSeq" id="WP_115458649.1">
    <property type="nucleotide sequence ID" value="NZ_QRAP01000005.1"/>
</dbReference>
<dbReference type="Proteomes" id="UP000254848">
    <property type="component" value="Unassembled WGS sequence"/>
</dbReference>
<dbReference type="OrthoDB" id="7029223at2"/>
<gene>
    <name evidence="1" type="ORF">C8D90_105104</name>
</gene>
<evidence type="ECO:0000313" key="2">
    <source>
        <dbReference type="Proteomes" id="UP000254848"/>
    </source>
</evidence>
<organism evidence="1 2">
    <name type="scientific">Enterobacillus tribolii</name>
    <dbReference type="NCBI Taxonomy" id="1487935"/>
    <lineage>
        <taxon>Bacteria</taxon>
        <taxon>Pseudomonadati</taxon>
        <taxon>Pseudomonadota</taxon>
        <taxon>Gammaproteobacteria</taxon>
        <taxon>Enterobacterales</taxon>
        <taxon>Hafniaceae</taxon>
        <taxon>Enterobacillus</taxon>
    </lineage>
</organism>
<accession>A0A370QPZ0</accession>
<reference evidence="1 2" key="1">
    <citation type="submission" date="2018-07" db="EMBL/GenBank/DDBJ databases">
        <title>Genomic Encyclopedia of Type Strains, Phase IV (KMG-IV): sequencing the most valuable type-strain genomes for metagenomic binning, comparative biology and taxonomic classification.</title>
        <authorList>
            <person name="Goeker M."/>
        </authorList>
    </citation>
    <scope>NUCLEOTIDE SEQUENCE [LARGE SCALE GENOMIC DNA]</scope>
    <source>
        <strain evidence="1 2">DSM 103736</strain>
    </source>
</reference>
<protein>
    <submittedName>
        <fullName evidence="1">Uncharacterized protein</fullName>
    </submittedName>
</protein>
<evidence type="ECO:0000313" key="1">
    <source>
        <dbReference type="EMBL" id="RDK90824.1"/>
    </source>
</evidence>